<dbReference type="Proteomes" id="UP001176940">
    <property type="component" value="Unassembled WGS sequence"/>
</dbReference>
<sequence>MSPNLRSLVPTTVSLCDAEKDNDPKHTSRLCKGYLTKKKSDGILRQMTWPPQSPDLNPIEMVWGKFLFRPALNEVLEKAGDKKKGFPKQPFPSFRCSFRKGRRSKGQPSTDRDRANKRSRGGRSFYFGKPSRDTKKPSQVMTACSYNIKKLYNRQAAAGWIYQSTERDVLVYYKAFSSATKHGFIGAGVIRRPIHDVWCMVKDISTRRLYDQSILTACVHERVSSNIQLVHVMTDTSLCYLKQPRDFCCMAVEYKQEKCYSLCFQSVYNEDMPRPSKDTVRGELLPSAWILQPDNLHGEDITRVIYMIQVDLGAPAIPSRLLSVVSKRQPLVIANLATFLSR</sequence>
<organism evidence="3 4">
    <name type="scientific">Ranitomeya imitator</name>
    <name type="common">mimic poison frog</name>
    <dbReference type="NCBI Taxonomy" id="111125"/>
    <lineage>
        <taxon>Eukaryota</taxon>
        <taxon>Metazoa</taxon>
        <taxon>Chordata</taxon>
        <taxon>Craniata</taxon>
        <taxon>Vertebrata</taxon>
        <taxon>Euteleostomi</taxon>
        <taxon>Amphibia</taxon>
        <taxon>Batrachia</taxon>
        <taxon>Anura</taxon>
        <taxon>Neobatrachia</taxon>
        <taxon>Hyloidea</taxon>
        <taxon>Dendrobatidae</taxon>
        <taxon>Dendrobatinae</taxon>
        <taxon>Ranitomeya</taxon>
    </lineage>
</organism>
<dbReference type="InterPro" id="IPR036397">
    <property type="entry name" value="RNaseH_sf"/>
</dbReference>
<protein>
    <recommendedName>
        <fullName evidence="2">START domain-containing protein</fullName>
    </recommendedName>
</protein>
<gene>
    <name evidence="3" type="ORF">RIMI_LOCUS13655001</name>
</gene>
<dbReference type="EMBL" id="CAUEEQ010034058">
    <property type="protein sequence ID" value="CAJ0951913.1"/>
    <property type="molecule type" value="Genomic_DNA"/>
</dbReference>
<dbReference type="SUPFAM" id="SSF55961">
    <property type="entry name" value="Bet v1-like"/>
    <property type="match status" value="1"/>
</dbReference>
<proteinExistence type="predicted"/>
<dbReference type="PANTHER" id="PTHR47117">
    <property type="entry name" value="STAR-RELATED LIPID TRANSFER PROTEIN 9"/>
    <property type="match status" value="1"/>
</dbReference>
<accession>A0ABN9LXS3</accession>
<evidence type="ECO:0000259" key="2">
    <source>
        <dbReference type="PROSITE" id="PS50848"/>
    </source>
</evidence>
<feature type="region of interest" description="Disordered" evidence="1">
    <location>
        <begin position="80"/>
        <end position="138"/>
    </location>
</feature>
<dbReference type="Gene3D" id="3.30.420.10">
    <property type="entry name" value="Ribonuclease H-like superfamily/Ribonuclease H"/>
    <property type="match status" value="1"/>
</dbReference>
<dbReference type="Gene3D" id="3.30.530.20">
    <property type="match status" value="1"/>
</dbReference>
<dbReference type="InterPro" id="IPR023393">
    <property type="entry name" value="START-like_dom_sf"/>
</dbReference>
<comment type="caution">
    <text evidence="3">The sequence shown here is derived from an EMBL/GenBank/DDBJ whole genome shotgun (WGS) entry which is preliminary data.</text>
</comment>
<dbReference type="InterPro" id="IPR002913">
    <property type="entry name" value="START_lipid-bd_dom"/>
</dbReference>
<evidence type="ECO:0000313" key="4">
    <source>
        <dbReference type="Proteomes" id="UP001176940"/>
    </source>
</evidence>
<evidence type="ECO:0000313" key="3">
    <source>
        <dbReference type="EMBL" id="CAJ0951913.1"/>
    </source>
</evidence>
<reference evidence="3" key="1">
    <citation type="submission" date="2023-07" db="EMBL/GenBank/DDBJ databases">
        <authorList>
            <person name="Stuckert A."/>
        </authorList>
    </citation>
    <scope>NUCLEOTIDE SEQUENCE</scope>
</reference>
<name>A0ABN9LXS3_9NEOB</name>
<dbReference type="Pfam" id="PF01852">
    <property type="entry name" value="START"/>
    <property type="match status" value="1"/>
</dbReference>
<evidence type="ECO:0000256" key="1">
    <source>
        <dbReference type="SAM" id="MobiDB-lite"/>
    </source>
</evidence>
<feature type="domain" description="START" evidence="2">
    <location>
        <begin position="200"/>
        <end position="342"/>
    </location>
</feature>
<keyword evidence="4" id="KW-1185">Reference proteome</keyword>
<dbReference type="PANTHER" id="PTHR47117:SF1">
    <property type="entry name" value="STAR-RELATED LIPID TRANSFER PROTEIN 9"/>
    <property type="match status" value="1"/>
</dbReference>
<dbReference type="PROSITE" id="PS50848">
    <property type="entry name" value="START"/>
    <property type="match status" value="1"/>
</dbReference>